<sequence>MINRQSIAEQRAEIARLERINLTRSLSDQEVARLDDLLRRERLRNWWRARRRAEQLDRAAARLAQLALAA</sequence>
<dbReference type="Proteomes" id="UP000706039">
    <property type="component" value="Unassembled WGS sequence"/>
</dbReference>
<reference evidence="1 2" key="1">
    <citation type="submission" date="2021-08" db="EMBL/GenBank/DDBJ databases">
        <authorList>
            <person name="Tuo L."/>
        </authorList>
    </citation>
    <scope>NUCLEOTIDE SEQUENCE [LARGE SCALE GENOMIC DNA]</scope>
    <source>
        <strain evidence="1 2">JCM 31229</strain>
    </source>
</reference>
<proteinExistence type="predicted"/>
<accession>A0ABS7Q1H5</accession>
<comment type="caution">
    <text evidence="1">The sequence shown here is derived from an EMBL/GenBank/DDBJ whole genome shotgun (WGS) entry which is preliminary data.</text>
</comment>
<evidence type="ECO:0000313" key="2">
    <source>
        <dbReference type="Proteomes" id="UP000706039"/>
    </source>
</evidence>
<keyword evidence="2" id="KW-1185">Reference proteome</keyword>
<gene>
    <name evidence="1" type="ORF">K7G82_27585</name>
</gene>
<protein>
    <submittedName>
        <fullName evidence="1">Uncharacterized protein</fullName>
    </submittedName>
</protein>
<name>A0ABS7Q1H5_9SPHN</name>
<evidence type="ECO:0000313" key="1">
    <source>
        <dbReference type="EMBL" id="MBY8826094.1"/>
    </source>
</evidence>
<dbReference type="RefSeq" id="WP_222993401.1">
    <property type="nucleotide sequence ID" value="NZ_JAINVV010000014.1"/>
</dbReference>
<dbReference type="EMBL" id="JAINVV010000014">
    <property type="protein sequence ID" value="MBY8826094.1"/>
    <property type="molecule type" value="Genomic_DNA"/>
</dbReference>
<organism evidence="1 2">
    <name type="scientific">Sphingomonas colocasiae</name>
    <dbReference type="NCBI Taxonomy" id="1848973"/>
    <lineage>
        <taxon>Bacteria</taxon>
        <taxon>Pseudomonadati</taxon>
        <taxon>Pseudomonadota</taxon>
        <taxon>Alphaproteobacteria</taxon>
        <taxon>Sphingomonadales</taxon>
        <taxon>Sphingomonadaceae</taxon>
        <taxon>Sphingomonas</taxon>
    </lineage>
</organism>